<feature type="region of interest" description="Disordered" evidence="1">
    <location>
        <begin position="489"/>
        <end position="513"/>
    </location>
</feature>
<proteinExistence type="predicted"/>
<evidence type="ECO:0000313" key="2">
    <source>
        <dbReference type="EMBL" id="RJT40137.1"/>
    </source>
</evidence>
<evidence type="ECO:0000256" key="1">
    <source>
        <dbReference type="SAM" id="MobiDB-lite"/>
    </source>
</evidence>
<comment type="caution">
    <text evidence="2">The sequence shown here is derived from an EMBL/GenBank/DDBJ whole genome shotgun (WGS) entry which is preliminary data.</text>
</comment>
<dbReference type="Pfam" id="PF06097">
    <property type="entry name" value="DUF945"/>
    <property type="match status" value="1"/>
</dbReference>
<reference evidence="2 3" key="1">
    <citation type="submission" date="2018-09" db="EMBL/GenBank/DDBJ databases">
        <authorList>
            <person name="Le Fleche-Mateos A."/>
        </authorList>
    </citation>
    <scope>NUCLEOTIDE SEQUENCE [LARGE SCALE GENOMIC DNA]</scope>
    <source>
        <strain evidence="2 3">DSM 27399</strain>
    </source>
</reference>
<dbReference type="Proteomes" id="UP000284908">
    <property type="component" value="Unassembled WGS sequence"/>
</dbReference>
<accession>A0A419N4N2</accession>
<gene>
    <name evidence="2" type="ORF">D6C13_19425</name>
</gene>
<dbReference type="OrthoDB" id="5444681at2"/>
<keyword evidence="3" id="KW-1185">Reference proteome</keyword>
<feature type="compositionally biased region" description="Pro residues" evidence="1">
    <location>
        <begin position="504"/>
        <end position="513"/>
    </location>
</feature>
<dbReference type="RefSeq" id="WP_120134313.1">
    <property type="nucleotide sequence ID" value="NZ_RAHH01000026.1"/>
</dbReference>
<evidence type="ECO:0000313" key="3">
    <source>
        <dbReference type="Proteomes" id="UP000284908"/>
    </source>
</evidence>
<name>A0A419N4N2_9GAMM</name>
<dbReference type="EMBL" id="RAHH01000026">
    <property type="protein sequence ID" value="RJT40137.1"/>
    <property type="molecule type" value="Genomic_DNA"/>
</dbReference>
<dbReference type="InterPro" id="IPR010352">
    <property type="entry name" value="DUF945"/>
</dbReference>
<sequence length="513" mass="54925">MKKSLVAVSVIVVLGAAWTGVSWSTGKMIEQHMDEQVANANSQLQNAYPKAGLKLSYEDYQRGLFSSKMRIVLRPDAAAATAGSSVLKTGDEIAFNETIDHGPFPAAQLKKFNLIPSMASVHSELQNTPTVKGLFDVTKGKSLVTIDTRVSYSGASASAIDIIPVTYQKEETQLAFSGGTINVDVDKELTAMKLDANTDSIALTSKNQWGQLEKVTLAGFSMDSDTHQGKFQVGVGDQNLTVKQILVNVDGKDAGSLDNFKLVSKFSENGNNIGGQQDYTIDALKVQGQDFGSAKLTLKLDKLDGAALKQFADNYNQQSRELLMKQGELDPAAYQQQAADLLLTNLPLLLKGNPSISVAPLSWKNSKGESSFNLQLDLKDPAATPAQSQDQMLSQLVNKVDAKLTIPLPMATQVTTQVAQIEGYNADDAAKLAQQQVQGIAAMGQMFKLTTVKDDTISSSFHYADNQVDLNGQKMTLQEFAGLFGILGGPAAPAPTPEQETPVTPAPAPVPAQ</sequence>
<dbReference type="AlphaFoldDB" id="A0A419N4N2"/>
<organism evidence="2 3">
    <name type="scientific">Rahnella woolbedingensis</name>
    <dbReference type="NCBI Taxonomy" id="1510574"/>
    <lineage>
        <taxon>Bacteria</taxon>
        <taxon>Pseudomonadati</taxon>
        <taxon>Pseudomonadota</taxon>
        <taxon>Gammaproteobacteria</taxon>
        <taxon>Enterobacterales</taxon>
        <taxon>Yersiniaceae</taxon>
        <taxon>Rahnella</taxon>
    </lineage>
</organism>
<protein>
    <submittedName>
        <fullName evidence="2">DUF945 domain-containing protein</fullName>
    </submittedName>
</protein>